<reference evidence="7" key="1">
    <citation type="journal article" date="2014" name="Nat. Commun.">
        <title>The emerging biofuel crop Camelina sativa retains a highly undifferentiated hexaploid genome structure.</title>
        <authorList>
            <person name="Kagale S."/>
            <person name="Koh C."/>
            <person name="Nixon J."/>
            <person name="Bollina V."/>
            <person name="Clarke W.E."/>
            <person name="Tuteja R."/>
            <person name="Spillane C."/>
            <person name="Robinson S.J."/>
            <person name="Links M.G."/>
            <person name="Clarke C."/>
            <person name="Higgins E.E."/>
            <person name="Huebert T."/>
            <person name="Sharpe A.G."/>
            <person name="Parkin I.A."/>
        </authorList>
    </citation>
    <scope>NUCLEOTIDE SEQUENCE [LARGE SCALE GENOMIC DNA]</scope>
    <source>
        <strain evidence="7">cv. DH55</strain>
    </source>
</reference>
<comment type="similarity">
    <text evidence="1">Belongs to the thioredoxin family.</text>
</comment>
<dbReference type="Gene3D" id="3.40.30.10">
    <property type="entry name" value="Glutaredoxin"/>
    <property type="match status" value="1"/>
</dbReference>
<organism evidence="7 8">
    <name type="scientific">Camelina sativa</name>
    <name type="common">False flax</name>
    <name type="synonym">Myagrum sativum</name>
    <dbReference type="NCBI Taxonomy" id="90675"/>
    <lineage>
        <taxon>Eukaryota</taxon>
        <taxon>Viridiplantae</taxon>
        <taxon>Streptophyta</taxon>
        <taxon>Embryophyta</taxon>
        <taxon>Tracheophyta</taxon>
        <taxon>Spermatophyta</taxon>
        <taxon>Magnoliopsida</taxon>
        <taxon>eudicotyledons</taxon>
        <taxon>Gunneridae</taxon>
        <taxon>Pentapetalae</taxon>
        <taxon>rosids</taxon>
        <taxon>malvids</taxon>
        <taxon>Brassicales</taxon>
        <taxon>Brassicaceae</taxon>
        <taxon>Camelineae</taxon>
        <taxon>Camelina</taxon>
    </lineage>
</organism>
<protein>
    <submittedName>
        <fullName evidence="8">Thioredoxin-like 1-2, chloroplastic isoform X1</fullName>
    </submittedName>
</protein>
<keyword evidence="3" id="KW-0676">Redox-active center</keyword>
<evidence type="ECO:0000259" key="6">
    <source>
        <dbReference type="PROSITE" id="PS51352"/>
    </source>
</evidence>
<feature type="domain" description="Thioredoxin" evidence="6">
    <location>
        <begin position="222"/>
        <end position="386"/>
    </location>
</feature>
<sequence>MLKEYFRGFDVCFSYTENIQYSLFYMFIDRRASFTVANFIKIFISFSTFLFYLNQRDFFFFFIFINLSVSSHRFTSSLTSILKILSLSLLFFYLNQKKLLLHVIFIYFMSYPIPNPLNSSLDEAFDNMFDEFFDNAFDNFFDNAFNDALDAYEKRQQANNARERIRTRRAHIERGREENNNTSKKSKLYPVMSLDSKEQQQQQPNMASTDFTNHTLTTTAFSSSSSSVAPFEVKTTSTGTSRGRRWWEKSTTHNMLEIQSANHLVNSLLNAGDRLVVLHFFSPGCGGCKSLHPKICQLAESNPDVIFLKVNQEELRTMCHGLNVHVLPFFKFYRGAEGKVCSFSCTIATINKLKKALDKHGSERCSLGTAKGLDEKELAALASVGELKMNLNSFKQYQTSSSFGSKTEEQYDKVML</sequence>
<keyword evidence="5" id="KW-0472">Membrane</keyword>
<dbReference type="PANTHER" id="PTHR43601">
    <property type="entry name" value="THIOREDOXIN, MITOCHONDRIAL"/>
    <property type="match status" value="1"/>
</dbReference>
<evidence type="ECO:0000256" key="1">
    <source>
        <dbReference type="ARBA" id="ARBA00008987"/>
    </source>
</evidence>
<dbReference type="GeneID" id="104738823"/>
<reference evidence="8" key="2">
    <citation type="submission" date="2025-08" db="UniProtKB">
        <authorList>
            <consortium name="RefSeq"/>
        </authorList>
    </citation>
    <scope>IDENTIFICATION</scope>
    <source>
        <tissue evidence="8">Leaf</tissue>
    </source>
</reference>
<keyword evidence="5" id="KW-0812">Transmembrane</keyword>
<keyword evidence="2" id="KW-0249">Electron transport</keyword>
<keyword evidence="5" id="KW-1133">Transmembrane helix</keyword>
<keyword evidence="2" id="KW-0813">Transport</keyword>
<keyword evidence="7" id="KW-1185">Reference proteome</keyword>
<gene>
    <name evidence="8" type="primary">LOC104738823</name>
</gene>
<dbReference type="PANTHER" id="PTHR43601:SF17">
    <property type="entry name" value="THIOREDOXIN-LIKE 1-2, CHLOROPLASTIC"/>
    <property type="match status" value="1"/>
</dbReference>
<evidence type="ECO:0000256" key="5">
    <source>
        <dbReference type="SAM" id="Phobius"/>
    </source>
</evidence>
<name>A0ABM0VJW8_CAMSA</name>
<evidence type="ECO:0000313" key="8">
    <source>
        <dbReference type="RefSeq" id="XP_010457338.2"/>
    </source>
</evidence>
<evidence type="ECO:0000256" key="4">
    <source>
        <dbReference type="SAM" id="MobiDB-lite"/>
    </source>
</evidence>
<dbReference type="CDD" id="cd02947">
    <property type="entry name" value="TRX_family"/>
    <property type="match status" value="1"/>
</dbReference>
<dbReference type="InterPro" id="IPR036249">
    <property type="entry name" value="Thioredoxin-like_sf"/>
</dbReference>
<dbReference type="Proteomes" id="UP000694864">
    <property type="component" value="Chromosome 2"/>
</dbReference>
<proteinExistence type="inferred from homology"/>
<evidence type="ECO:0000256" key="3">
    <source>
        <dbReference type="ARBA" id="ARBA00023284"/>
    </source>
</evidence>
<dbReference type="Pfam" id="PF00085">
    <property type="entry name" value="Thioredoxin"/>
    <property type="match status" value="1"/>
</dbReference>
<dbReference type="InterPro" id="IPR013766">
    <property type="entry name" value="Thioredoxin_domain"/>
</dbReference>
<dbReference type="SUPFAM" id="SSF52833">
    <property type="entry name" value="Thioredoxin-like"/>
    <property type="match status" value="1"/>
</dbReference>
<feature type="transmembrane region" description="Helical" evidence="5">
    <location>
        <begin position="32"/>
        <end position="52"/>
    </location>
</feature>
<accession>A0ABM0VJW8</accession>
<dbReference type="RefSeq" id="XP_010457338.2">
    <property type="nucleotide sequence ID" value="XM_010459036.2"/>
</dbReference>
<feature type="region of interest" description="Disordered" evidence="4">
    <location>
        <begin position="168"/>
        <end position="187"/>
    </location>
</feature>
<feature type="compositionally biased region" description="Basic and acidic residues" evidence="4">
    <location>
        <begin position="168"/>
        <end position="179"/>
    </location>
</feature>
<dbReference type="PROSITE" id="PS51352">
    <property type="entry name" value="THIOREDOXIN_2"/>
    <property type="match status" value="1"/>
</dbReference>
<evidence type="ECO:0000256" key="2">
    <source>
        <dbReference type="ARBA" id="ARBA00022982"/>
    </source>
</evidence>
<evidence type="ECO:0000313" key="7">
    <source>
        <dbReference type="Proteomes" id="UP000694864"/>
    </source>
</evidence>